<dbReference type="SUPFAM" id="SSF101386">
    <property type="entry name" value="all-alpha NTP pyrophosphatases"/>
    <property type="match status" value="1"/>
</dbReference>
<dbReference type="Gene3D" id="1.10.4010.10">
    <property type="entry name" value="Type II deoxyuridine triphosphatase"/>
    <property type="match status" value="1"/>
</dbReference>
<dbReference type="EMBL" id="WKKI01000002">
    <property type="protein sequence ID" value="MRX70864.1"/>
    <property type="molecule type" value="Genomic_DNA"/>
</dbReference>
<dbReference type="InterPro" id="IPR014871">
    <property type="entry name" value="dUTPase/dCTP_pyrophosphatase"/>
</dbReference>
<dbReference type="Proteomes" id="UP000448867">
    <property type="component" value="Unassembled WGS sequence"/>
</dbReference>
<comment type="caution">
    <text evidence="1">The sequence shown here is derived from an EMBL/GenBank/DDBJ whole genome shotgun (WGS) entry which is preliminary data.</text>
</comment>
<evidence type="ECO:0000313" key="2">
    <source>
        <dbReference type="Proteomes" id="UP000448867"/>
    </source>
</evidence>
<dbReference type="PIRSF" id="PIRSF030140">
    <property type="entry name" value="UCP030140"/>
    <property type="match status" value="1"/>
</dbReference>
<organism evidence="1 2">
    <name type="scientific">Metabacillus lacus</name>
    <dbReference type="NCBI Taxonomy" id="1983721"/>
    <lineage>
        <taxon>Bacteria</taxon>
        <taxon>Bacillati</taxon>
        <taxon>Bacillota</taxon>
        <taxon>Bacilli</taxon>
        <taxon>Bacillales</taxon>
        <taxon>Bacillaceae</taxon>
        <taxon>Metabacillus</taxon>
    </lineage>
</organism>
<protein>
    <recommendedName>
        <fullName evidence="3">dUTPase</fullName>
    </recommendedName>
</protein>
<gene>
    <name evidence="1" type="ORF">GJU40_01615</name>
</gene>
<dbReference type="RefSeq" id="WP_154305998.1">
    <property type="nucleotide sequence ID" value="NZ_WKKI01000002.1"/>
</dbReference>
<name>A0A7X2LYQ3_9BACI</name>
<reference evidence="1 2" key="1">
    <citation type="submission" date="2019-11" db="EMBL/GenBank/DDBJ databases">
        <title>Bacillus lacus genome.</title>
        <authorList>
            <person name="Allen C.J."/>
            <person name="Newman J.D."/>
        </authorList>
    </citation>
    <scope>NUCLEOTIDE SEQUENCE [LARGE SCALE GENOMIC DNA]</scope>
    <source>
        <strain evidence="1 2">KCTC 33946</strain>
    </source>
</reference>
<proteinExistence type="predicted"/>
<dbReference type="OrthoDB" id="5506143at2"/>
<sequence length="174" mass="20736">MNLKKLFETQQVLRERIAYNGPDRFSKLVLALLVELGECANEHRSFKFWSTDQEPRTKKARQPYVDLEDAEFYNPMLEEYVDALHFVLELGIEKDYTPSTLNIWLVSEENITDSFLSVYEAVLEFELYSSPDNYDVLLFRFFELGLFLGFNWEQIEQAYYSKNQINHQRQDQGY</sequence>
<keyword evidence="2" id="KW-1185">Reference proteome</keyword>
<dbReference type="Pfam" id="PF08761">
    <property type="entry name" value="dUTPase_2"/>
    <property type="match status" value="2"/>
</dbReference>
<evidence type="ECO:0008006" key="3">
    <source>
        <dbReference type="Google" id="ProtNLM"/>
    </source>
</evidence>
<evidence type="ECO:0000313" key="1">
    <source>
        <dbReference type="EMBL" id="MRX70864.1"/>
    </source>
</evidence>
<dbReference type="InterPro" id="IPR016947">
    <property type="entry name" value="UCP030140"/>
</dbReference>
<dbReference type="CDD" id="cd11527">
    <property type="entry name" value="NTP-PPase_dUTPase"/>
    <property type="match status" value="1"/>
</dbReference>
<dbReference type="AlphaFoldDB" id="A0A7X2LYQ3"/>
<accession>A0A7X2LYQ3</accession>